<protein>
    <submittedName>
        <fullName evidence="2">Uncharacterized protein</fullName>
    </submittedName>
</protein>
<accession>A0A9P8BXN7</accession>
<evidence type="ECO:0000313" key="3">
    <source>
        <dbReference type="Proteomes" id="UP000707451"/>
    </source>
</evidence>
<keyword evidence="3" id="KW-1185">Reference proteome</keyword>
<sequence length="575" mass="63678">MLPPRYYHYHAPIVLKPDDNNGLLVDCNYCMSKRSSGDCKENHSEPEGLALEEINAETRDKAFAKIITDKAFGTRPTCIEEWGVQYIAQMRLNPQPTVEGLLAHIRIKHPRAKAKTALMWSKLKSVFCSCDEPTLLTMEKVTDVQAFIEAFQAESSDQDDQNGPVGASTAVVQASSALGSSSTSKPSTSSSSVSNSSALSAGTILKMNSEFDHNFAAFVGEAWMLPSGACADEVVAQYVRTLSKESALHSFVVDMPSTIIDLFNDHKDKAALSEVLVTRAGERQKVISTAEEEHLRLYDEEPDKVEEKLSQGWQSVSAPEDQVLEKHHRGSIHLALHLIFLVYQRHHFELPQSASESFYLQILWGVFPTLILSDRTLHYRPAEVHSQASSLRKNRNRKAEGTVKQAVGRKADGLIVSSSTMLELCMIEAANKDVGLNGTKALHDTRKMAKVLKDTFDGVCAKTNKDVIDQLVVFGARIAGSSMTFYSMRKRQGRFYQLADDGTVTFPSQWDRSTTMNILTIIASVLALRKRVTEMAKQVTAWTTLSFEPLDTSSHPNMPVTLTTPPGSPRLSPRQ</sequence>
<feature type="compositionally biased region" description="Polar residues" evidence="1">
    <location>
        <begin position="554"/>
        <end position="565"/>
    </location>
</feature>
<gene>
    <name evidence="2" type="ORF">KI688_005740</name>
</gene>
<dbReference type="EMBL" id="JAHRHY010000002">
    <property type="protein sequence ID" value="KAG9071528.1"/>
    <property type="molecule type" value="Genomic_DNA"/>
</dbReference>
<reference evidence="2" key="1">
    <citation type="submission" date="2021-06" db="EMBL/GenBank/DDBJ databases">
        <title>Genome Sequence of Mortierella hyaline Strain SCG-10, a Cold-Adapted, Nitrate-Reducing Fungus Isolated from Soil in Minnesota, USA.</title>
        <authorList>
            <person name="Aldossari N."/>
        </authorList>
    </citation>
    <scope>NUCLEOTIDE SEQUENCE</scope>
    <source>
        <strain evidence="2">SCG-10</strain>
    </source>
</reference>
<evidence type="ECO:0000313" key="2">
    <source>
        <dbReference type="EMBL" id="KAG9071528.1"/>
    </source>
</evidence>
<organism evidence="2 3">
    <name type="scientific">Linnemannia hyalina</name>
    <dbReference type="NCBI Taxonomy" id="64524"/>
    <lineage>
        <taxon>Eukaryota</taxon>
        <taxon>Fungi</taxon>
        <taxon>Fungi incertae sedis</taxon>
        <taxon>Mucoromycota</taxon>
        <taxon>Mortierellomycotina</taxon>
        <taxon>Mortierellomycetes</taxon>
        <taxon>Mortierellales</taxon>
        <taxon>Mortierellaceae</taxon>
        <taxon>Linnemannia</taxon>
    </lineage>
</organism>
<dbReference type="Proteomes" id="UP000707451">
    <property type="component" value="Unassembled WGS sequence"/>
</dbReference>
<name>A0A9P8BXN7_9FUNG</name>
<comment type="caution">
    <text evidence="2">The sequence shown here is derived from an EMBL/GenBank/DDBJ whole genome shotgun (WGS) entry which is preliminary data.</text>
</comment>
<proteinExistence type="predicted"/>
<dbReference type="AlphaFoldDB" id="A0A9P8BXN7"/>
<evidence type="ECO:0000256" key="1">
    <source>
        <dbReference type="SAM" id="MobiDB-lite"/>
    </source>
</evidence>
<feature type="region of interest" description="Disordered" evidence="1">
    <location>
        <begin position="554"/>
        <end position="575"/>
    </location>
</feature>
<dbReference type="OrthoDB" id="2447334at2759"/>